<sequence length="314" mass="34514">MSKTITVKMARPSEDEVESLWKLFHAAEAAEDRWNRESSEQFLERLDDREISDEERTFIAVAWDSLVQGHGGFGRFMGAYNTLIYNFQDPDADHVATHPKFNALLTESELLPVVLDGYADARNTIAELKSERDAALNTCTLIAEALGITGAVAGDTIARVQQLVGENAVLTDKAASELSNAWLLHRTVMGTQAALFCITQGNLGQAREWLEGTTDEAQLEIPDGMEVNGLQGWFDENMAGHITHAKAVEIIKSETPATTQAINEIKAQGSIEFAEFLKVQAKESLSRGDHYVFDRLNAQAVTAERFAASLRGGE</sequence>
<evidence type="ECO:0000313" key="1">
    <source>
        <dbReference type="EMBL" id="QAX77658.1"/>
    </source>
</evidence>
<reference evidence="2" key="1">
    <citation type="submission" date="2018-09" db="EMBL/GenBank/DDBJ databases">
        <title>Yersinia hibernicus sp. nov.</title>
        <authorList>
            <person name="Nguyen S.V."/>
            <person name="Mundanda D.M."/>
            <person name="Anes J."/>
            <person name="Fanning S."/>
        </authorList>
    </citation>
    <scope>NUCLEOTIDE SEQUENCE [LARGE SCALE GENOMIC DNA]</scope>
    <source>
        <strain evidence="2">CFS1934</strain>
    </source>
</reference>
<evidence type="ECO:0000313" key="2">
    <source>
        <dbReference type="Proteomes" id="UP000288804"/>
    </source>
</evidence>
<dbReference type="RefSeq" id="WP_129195590.1">
    <property type="nucleotide sequence ID" value="NZ_CP032487.1"/>
</dbReference>
<dbReference type="Proteomes" id="UP000288804">
    <property type="component" value="Chromosome"/>
</dbReference>
<proteinExistence type="predicted"/>
<dbReference type="EMBL" id="CP032487">
    <property type="protein sequence ID" value="QAX77658.1"/>
    <property type="molecule type" value="Genomic_DNA"/>
</dbReference>
<protein>
    <submittedName>
        <fullName evidence="1">Uncharacterized protein</fullName>
    </submittedName>
</protein>
<keyword evidence="2" id="KW-1185">Reference proteome</keyword>
<gene>
    <name evidence="1" type="ORF">D5F51_03290</name>
</gene>
<name>A0ABX5QX60_9GAMM</name>
<organism evidence="1 2">
    <name type="scientific">Yersinia hibernica</name>
    <dbReference type="NCBI Taxonomy" id="2339259"/>
    <lineage>
        <taxon>Bacteria</taxon>
        <taxon>Pseudomonadati</taxon>
        <taxon>Pseudomonadota</taxon>
        <taxon>Gammaproteobacteria</taxon>
        <taxon>Enterobacterales</taxon>
        <taxon>Yersiniaceae</taxon>
        <taxon>Yersinia</taxon>
    </lineage>
</organism>
<accession>A0ABX5QX60</accession>